<evidence type="ECO:0000256" key="7">
    <source>
        <dbReference type="ARBA" id="ARBA00022694"/>
    </source>
</evidence>
<dbReference type="InterPro" id="IPR006070">
    <property type="entry name" value="Sua5-like_dom"/>
</dbReference>
<keyword evidence="5 14" id="KW-0963">Cytoplasm</keyword>
<evidence type="ECO:0000256" key="2">
    <source>
        <dbReference type="ARBA" id="ARBA00007663"/>
    </source>
</evidence>
<dbReference type="KEGG" id="asau:88176102"/>
<dbReference type="GO" id="GO:0061710">
    <property type="term" value="F:L-threonylcarbamoyladenylate synthase"/>
    <property type="evidence" value="ECO:0007669"/>
    <property type="project" value="UniProtKB-EC"/>
</dbReference>
<feature type="binding site" evidence="15">
    <location>
        <position position="216"/>
    </location>
    <ligand>
        <name>L-threonine</name>
        <dbReference type="ChEBI" id="CHEBI:57926"/>
    </ligand>
</feature>
<protein>
    <recommendedName>
        <fullName evidence="4 14">Threonylcarbamoyl-AMP synthase</fullName>
        <shortName evidence="14">TC-AMP synthase</shortName>
        <ecNumber evidence="3 14">2.7.7.87</ecNumber>
    </recommendedName>
    <alternativeName>
        <fullName evidence="11 14">L-threonylcarbamoyladenylate synthase</fullName>
    </alternativeName>
</protein>
<dbReference type="GO" id="GO:0000049">
    <property type="term" value="F:tRNA binding"/>
    <property type="evidence" value="ECO:0007669"/>
    <property type="project" value="TreeGrafter"/>
</dbReference>
<evidence type="ECO:0000256" key="8">
    <source>
        <dbReference type="ARBA" id="ARBA00022695"/>
    </source>
</evidence>
<evidence type="ECO:0000256" key="6">
    <source>
        <dbReference type="ARBA" id="ARBA00022679"/>
    </source>
</evidence>
<organism evidence="17 18">
    <name type="scientific">Australozyma saopauloensis</name>
    <dbReference type="NCBI Taxonomy" id="291208"/>
    <lineage>
        <taxon>Eukaryota</taxon>
        <taxon>Fungi</taxon>
        <taxon>Dikarya</taxon>
        <taxon>Ascomycota</taxon>
        <taxon>Saccharomycotina</taxon>
        <taxon>Pichiomycetes</taxon>
        <taxon>Metschnikowiaceae</taxon>
        <taxon>Australozyma</taxon>
    </lineage>
</organism>
<dbReference type="GO" id="GO:0005524">
    <property type="term" value="F:ATP binding"/>
    <property type="evidence" value="ECO:0007669"/>
    <property type="project" value="UniProtKB-UniRule"/>
</dbReference>
<dbReference type="SUPFAM" id="SSF55821">
    <property type="entry name" value="YrdC/RibB"/>
    <property type="match status" value="1"/>
</dbReference>
<accession>A0AAX4HHU7</accession>
<feature type="binding site" evidence="15">
    <location>
        <position position="273"/>
    </location>
    <ligand>
        <name>ATP</name>
        <dbReference type="ChEBI" id="CHEBI:30616"/>
    </ligand>
</feature>
<feature type="binding site" evidence="15">
    <location>
        <position position="152"/>
    </location>
    <ligand>
        <name>ATP</name>
        <dbReference type="ChEBI" id="CHEBI:30616"/>
    </ligand>
</feature>
<comment type="function">
    <text evidence="13">Required for the formation of a threonylcarbamoyl group on adenosine at position 37 (t(6)A37) in tRNAs that read codons beginning with adenine. Likely catalyzes the conversion of L-threonine, HCO(3)(-)/CO(2) and ATP to give threonylcarbamoyl-AMP (TC-AMP) as the acyladenylate intermediate, with the release of diphosphate. Required for normal translation, by ensuring translation fidelity at the level of codon recognition, appropriate translation initiation selection and maintenance of reading frame. Also involved in telomere replication. Binds to single-stranded telomeric (ssTG) DNA and positively regulates telomere length.</text>
</comment>
<dbReference type="EMBL" id="CP138900">
    <property type="protein sequence ID" value="WPK27645.1"/>
    <property type="molecule type" value="Genomic_DNA"/>
</dbReference>
<dbReference type="GO" id="GO:0003725">
    <property type="term" value="F:double-stranded RNA binding"/>
    <property type="evidence" value="ECO:0007669"/>
    <property type="project" value="UniProtKB-UniRule"/>
</dbReference>
<name>A0AAX4HHU7_9ASCO</name>
<dbReference type="PANTHER" id="PTHR17490">
    <property type="entry name" value="SUA5"/>
    <property type="match status" value="1"/>
</dbReference>
<dbReference type="EC" id="2.7.7.87" evidence="3 14"/>
<keyword evidence="9 14" id="KW-0547">Nucleotide-binding</keyword>
<evidence type="ECO:0000256" key="13">
    <source>
        <dbReference type="ARBA" id="ARBA00056339"/>
    </source>
</evidence>
<dbReference type="InterPro" id="IPR005145">
    <property type="entry name" value="Sua5_C"/>
</dbReference>
<reference evidence="17 18" key="1">
    <citation type="submission" date="2023-10" db="EMBL/GenBank/DDBJ databases">
        <title>Draft Genome Sequence of Candida saopaulonensis from a very Premature Infant with Sepsis.</title>
        <authorList>
            <person name="Ning Y."/>
            <person name="Dai R."/>
            <person name="Xiao M."/>
            <person name="Xu Y."/>
            <person name="Yan Q."/>
            <person name="Zhang L."/>
        </authorList>
    </citation>
    <scope>NUCLEOTIDE SEQUENCE [LARGE SCALE GENOMIC DNA]</scope>
    <source>
        <strain evidence="17 18">19XY460</strain>
    </source>
</reference>
<dbReference type="Gene3D" id="3.40.50.11030">
    <property type="entry name" value="Threonylcarbamoyl-AMP synthase, C-terminal domain"/>
    <property type="match status" value="1"/>
</dbReference>
<evidence type="ECO:0000256" key="3">
    <source>
        <dbReference type="ARBA" id="ARBA00012584"/>
    </source>
</evidence>
<evidence type="ECO:0000256" key="9">
    <source>
        <dbReference type="ARBA" id="ARBA00022741"/>
    </source>
</evidence>
<evidence type="ECO:0000256" key="11">
    <source>
        <dbReference type="ARBA" id="ARBA00029774"/>
    </source>
</evidence>
<evidence type="ECO:0000256" key="12">
    <source>
        <dbReference type="ARBA" id="ARBA00048366"/>
    </source>
</evidence>
<dbReference type="AlphaFoldDB" id="A0AAX4HHU7"/>
<evidence type="ECO:0000256" key="1">
    <source>
        <dbReference type="ARBA" id="ARBA00004496"/>
    </source>
</evidence>
<feature type="binding site" evidence="15">
    <location>
        <position position="178"/>
    </location>
    <ligand>
        <name>ATP</name>
        <dbReference type="ChEBI" id="CHEBI:30616"/>
    </ligand>
</feature>
<keyword evidence="6 14" id="KW-0808">Transferase</keyword>
<feature type="binding site" evidence="15">
    <location>
        <position position="230"/>
    </location>
    <ligand>
        <name>ATP</name>
        <dbReference type="ChEBI" id="CHEBI:30616"/>
    </ligand>
</feature>
<evidence type="ECO:0000256" key="15">
    <source>
        <dbReference type="PIRSR" id="PIRSR004930-1"/>
    </source>
</evidence>
<feature type="domain" description="YrdC-like" evidence="16">
    <location>
        <begin position="41"/>
        <end position="234"/>
    </location>
</feature>
<dbReference type="PIRSF" id="PIRSF004930">
    <property type="entry name" value="Tln_factor_SUA5"/>
    <property type="match status" value="1"/>
</dbReference>
<dbReference type="FunFam" id="3.90.870.10:FF:000008">
    <property type="entry name" value="Threonylcarbamoyl-AMP synthase"/>
    <property type="match status" value="1"/>
</dbReference>
<feature type="binding site" evidence="15">
    <location>
        <position position="96"/>
    </location>
    <ligand>
        <name>L-threonine</name>
        <dbReference type="ChEBI" id="CHEBI:57926"/>
    </ligand>
</feature>
<feature type="binding site" evidence="15">
    <location>
        <position position="186"/>
    </location>
    <ligand>
        <name>ATP</name>
        <dbReference type="ChEBI" id="CHEBI:30616"/>
    </ligand>
</feature>
<dbReference type="InterPro" id="IPR010923">
    <property type="entry name" value="T(6)A37_SUA5"/>
</dbReference>
<dbReference type="GO" id="GO:0002949">
    <property type="term" value="P:tRNA threonylcarbamoyladenosine modification"/>
    <property type="evidence" value="ECO:0007669"/>
    <property type="project" value="UniProtKB-ARBA"/>
</dbReference>
<dbReference type="PROSITE" id="PS51163">
    <property type="entry name" value="YRDC"/>
    <property type="match status" value="1"/>
</dbReference>
<evidence type="ECO:0000256" key="10">
    <source>
        <dbReference type="ARBA" id="ARBA00022840"/>
    </source>
</evidence>
<dbReference type="InterPro" id="IPR038385">
    <property type="entry name" value="Sua5/YwlC_C"/>
</dbReference>
<dbReference type="GeneID" id="88176102"/>
<gene>
    <name evidence="17" type="ORF">PUMCH_005042</name>
</gene>
<evidence type="ECO:0000313" key="17">
    <source>
        <dbReference type="EMBL" id="WPK27645.1"/>
    </source>
</evidence>
<dbReference type="InterPro" id="IPR017945">
    <property type="entry name" value="DHBP_synth_RibB-like_a/b_dom"/>
</dbReference>
<evidence type="ECO:0000259" key="16">
    <source>
        <dbReference type="PROSITE" id="PS51163"/>
    </source>
</evidence>
<comment type="subcellular location">
    <subcellularLocation>
        <location evidence="1 14">Cytoplasm</location>
    </subcellularLocation>
</comment>
<evidence type="ECO:0000256" key="4">
    <source>
        <dbReference type="ARBA" id="ARBA00015492"/>
    </source>
</evidence>
<keyword evidence="7 14" id="KW-0819">tRNA processing</keyword>
<dbReference type="Pfam" id="PF03481">
    <property type="entry name" value="Sua5_C"/>
    <property type="match status" value="1"/>
</dbReference>
<dbReference type="RefSeq" id="XP_062880023.1">
    <property type="nucleotide sequence ID" value="XM_063023953.1"/>
</dbReference>
<dbReference type="Proteomes" id="UP001338582">
    <property type="component" value="Chromosome 7"/>
</dbReference>
<dbReference type="Pfam" id="PF01300">
    <property type="entry name" value="Sua5_yciO_yrdC"/>
    <property type="match status" value="1"/>
</dbReference>
<evidence type="ECO:0000313" key="18">
    <source>
        <dbReference type="Proteomes" id="UP001338582"/>
    </source>
</evidence>
<keyword evidence="10 14" id="KW-0067">ATP-binding</keyword>
<dbReference type="GO" id="GO:0006450">
    <property type="term" value="P:regulation of translational fidelity"/>
    <property type="evidence" value="ECO:0007669"/>
    <property type="project" value="TreeGrafter"/>
</dbReference>
<dbReference type="GO" id="GO:0005737">
    <property type="term" value="C:cytoplasm"/>
    <property type="evidence" value="ECO:0007669"/>
    <property type="project" value="UniProtKB-SubCell"/>
</dbReference>
<comment type="similarity">
    <text evidence="2 14">Belongs to the SUA5 family.</text>
</comment>
<comment type="catalytic activity">
    <reaction evidence="12 14">
        <text>L-threonine + hydrogencarbonate + ATP = L-threonylcarbamoyladenylate + diphosphate + H2O</text>
        <dbReference type="Rhea" id="RHEA:36407"/>
        <dbReference type="ChEBI" id="CHEBI:15377"/>
        <dbReference type="ChEBI" id="CHEBI:17544"/>
        <dbReference type="ChEBI" id="CHEBI:30616"/>
        <dbReference type="ChEBI" id="CHEBI:33019"/>
        <dbReference type="ChEBI" id="CHEBI:57926"/>
        <dbReference type="ChEBI" id="CHEBI:73682"/>
        <dbReference type="EC" id="2.7.7.87"/>
    </reaction>
</comment>
<dbReference type="Gene3D" id="3.90.870.10">
    <property type="entry name" value="DHBP synthase"/>
    <property type="match status" value="1"/>
</dbReference>
<evidence type="ECO:0000256" key="14">
    <source>
        <dbReference type="PIRNR" id="PIRNR004930"/>
    </source>
</evidence>
<proteinExistence type="inferred from homology"/>
<dbReference type="InterPro" id="IPR050156">
    <property type="entry name" value="TC-AMP_synthase_SUA5"/>
</dbReference>
<feature type="binding site" evidence="15">
    <location>
        <position position="156"/>
    </location>
    <ligand>
        <name>L-threonine</name>
        <dbReference type="ChEBI" id="CHEBI:57926"/>
    </ligand>
</feature>
<feature type="binding site" evidence="15">
    <location>
        <position position="64"/>
    </location>
    <ligand>
        <name>L-threonine</name>
        <dbReference type="ChEBI" id="CHEBI:57926"/>
    </ligand>
</feature>
<feature type="binding site" evidence="15">
    <location>
        <position position="176"/>
    </location>
    <ligand>
        <name>L-threonine</name>
        <dbReference type="ChEBI" id="CHEBI:57926"/>
    </ligand>
</feature>
<feature type="binding site" evidence="15">
    <location>
        <position position="91"/>
    </location>
    <ligand>
        <name>ATP</name>
        <dbReference type="ChEBI" id="CHEBI:30616"/>
    </ligand>
</feature>
<keyword evidence="18" id="KW-1185">Reference proteome</keyword>
<evidence type="ECO:0000256" key="5">
    <source>
        <dbReference type="ARBA" id="ARBA00022490"/>
    </source>
</evidence>
<keyword evidence="8 14" id="KW-0548">Nucleotidyltransferase</keyword>
<dbReference type="PANTHER" id="PTHR17490:SF16">
    <property type="entry name" value="THREONYLCARBAMOYL-AMP SYNTHASE"/>
    <property type="match status" value="1"/>
</dbReference>
<feature type="binding site" evidence="15">
    <location>
        <position position="87"/>
    </location>
    <ligand>
        <name>ATP</name>
        <dbReference type="ChEBI" id="CHEBI:30616"/>
    </ligand>
</feature>
<dbReference type="NCBIfam" id="TIGR00057">
    <property type="entry name" value="L-threonylcarbamoyladenylate synthase"/>
    <property type="match status" value="1"/>
</dbReference>
<sequence length="385" mass="41372">MLRHLRLKIPKMSISTRILPADPRSISFIGDVPVFSDKVTETNLHLAAKEVAKSGSVVAFPTETVYGLGGSALEDSSVEAIYAAKNRPADNPLIVHVSSLEQVGRLILTQLHKIPSVYDELISKFWPGPLTILLPIEEGSPVLNLVTAGQKTVGVRMPSNNIARALIALSDTPLAAPSANASTRPSPTLASHVEADLKGKIPIILDGGACSVGVESTVVDGLCSPPMLLRPGGVSPEEVKQYGGKQWLDLVLAKKTAGKMEPVRTPGMKYRHYSPSAKVVLFNNCGDGRHAVQKYMEHKQCKVALLRTKKFCSAADMGYSDFVERNMGTTAVEIARNLFKDLRAVDEMGVELILVEGIDEVDDGLAVMNRLSKAASETIDGADLQ</sequence>